<reference evidence="34" key="3">
    <citation type="submission" date="2017-04" db="EMBL/GenBank/DDBJ databases">
        <title>Function of individual gut microbiota members based on whole genome sequencing of pure cultures obtained from chicken caecum.</title>
        <authorList>
            <person name="Medvecky M."/>
            <person name="Cejkova D."/>
            <person name="Polansky O."/>
            <person name="Karasova D."/>
            <person name="Kubasova T."/>
            <person name="Cizek A."/>
            <person name="Rychlik I."/>
        </authorList>
    </citation>
    <scope>NUCLEOTIDE SEQUENCE [LARGE SCALE GENOMIC DNA]</scope>
    <source>
        <strain evidence="34">An67</strain>
    </source>
</reference>
<evidence type="ECO:0000313" key="28">
    <source>
        <dbReference type="EMBL" id="RHE58012.1"/>
    </source>
</evidence>
<dbReference type="Proteomes" id="UP000487989">
    <property type="component" value="Unassembled WGS sequence"/>
</dbReference>
<evidence type="ECO:0000313" key="47">
    <source>
        <dbReference type="Proteomes" id="UP000438773"/>
    </source>
</evidence>
<dbReference type="STRING" id="820.ERS852554_03858"/>
<protein>
    <submittedName>
        <fullName evidence="11">PqqD family protein</fullName>
    </submittedName>
</protein>
<dbReference type="Proteomes" id="UP001218502">
    <property type="component" value="Unassembled WGS sequence"/>
</dbReference>
<dbReference type="Proteomes" id="UP000442334">
    <property type="component" value="Unassembled WGS sequence"/>
</dbReference>
<name>A0A139KG66_BACUN</name>
<evidence type="ECO:0000313" key="8">
    <source>
        <dbReference type="EMBL" id="KAB4129037.1"/>
    </source>
</evidence>
<dbReference type="Proteomes" id="UP000432488">
    <property type="component" value="Unassembled WGS sequence"/>
</dbReference>
<dbReference type="EMBL" id="JAQNSB010000021">
    <property type="protein sequence ID" value="MDC1855850.1"/>
    <property type="molecule type" value="Genomic_DNA"/>
</dbReference>
<dbReference type="EMBL" id="QSEE01000025">
    <property type="protein sequence ID" value="RGZ44681.1"/>
    <property type="molecule type" value="Genomic_DNA"/>
</dbReference>
<dbReference type="EMBL" id="QSIF01000022">
    <property type="protein sequence ID" value="RHC72754.1"/>
    <property type="molecule type" value="Genomic_DNA"/>
</dbReference>
<evidence type="ECO:0000313" key="51">
    <source>
        <dbReference type="Proteomes" id="UP000466952"/>
    </source>
</evidence>
<dbReference type="EMBL" id="WCUA01000006">
    <property type="protein sequence ID" value="KAB4186218.1"/>
    <property type="molecule type" value="Genomic_DNA"/>
</dbReference>
<evidence type="ECO:0000313" key="20">
    <source>
        <dbReference type="EMBL" id="OUN52704.1"/>
    </source>
</evidence>
<evidence type="ECO:0000313" key="15">
    <source>
        <dbReference type="EMBL" id="MDC1752403.1"/>
    </source>
</evidence>
<evidence type="ECO:0000313" key="24">
    <source>
        <dbReference type="EMBL" id="RGM55507.1"/>
    </source>
</evidence>
<accession>A0A139KG66</accession>
<dbReference type="EMBL" id="QSPV01000016">
    <property type="protein sequence ID" value="RGJ91004.1"/>
    <property type="molecule type" value="Genomic_DNA"/>
</dbReference>
<evidence type="ECO:0000313" key="12">
    <source>
        <dbReference type="EMBL" id="KAB4238944.1"/>
    </source>
</evidence>
<evidence type="ECO:0000313" key="45">
    <source>
        <dbReference type="Proteomes" id="UP000432488"/>
    </source>
</evidence>
<evidence type="ECO:0000313" key="46">
    <source>
        <dbReference type="Proteomes" id="UP000434462"/>
    </source>
</evidence>
<dbReference type="Proteomes" id="UP000285343">
    <property type="component" value="Unassembled WGS sequence"/>
</dbReference>
<evidence type="ECO:0000313" key="4">
    <source>
        <dbReference type="EMBL" id="GKH13136.1"/>
    </source>
</evidence>
<dbReference type="Proteomes" id="UP000095788">
    <property type="component" value="Unassembled WGS sequence"/>
</dbReference>
<dbReference type="Proteomes" id="UP000284640">
    <property type="component" value="Unassembled WGS sequence"/>
</dbReference>
<dbReference type="EMBL" id="JAQNSI010000163">
    <property type="protein sequence ID" value="MDC1900118.1"/>
    <property type="molecule type" value="Genomic_DNA"/>
</dbReference>
<dbReference type="Proteomes" id="UP000260874">
    <property type="component" value="Unassembled WGS sequence"/>
</dbReference>
<evidence type="ECO:0000313" key="1">
    <source>
        <dbReference type="EMBL" id="CUN59196.1"/>
    </source>
</evidence>
<reference evidence="35 36" key="5">
    <citation type="submission" date="2018-08" db="EMBL/GenBank/DDBJ databases">
        <title>A genome reference for cultivated species of the human gut microbiota.</title>
        <authorList>
            <person name="Zou Y."/>
            <person name="Xue W."/>
            <person name="Luo G."/>
        </authorList>
    </citation>
    <scope>NUCLEOTIDE SEQUENCE [LARGE SCALE GENOMIC DNA]</scope>
    <source>
        <strain evidence="25 43">AF14-42</strain>
        <strain evidence="29 40">AM18-14LB</strain>
        <strain evidence="28 42">AM27-46</strain>
        <strain evidence="27 41">AM34-25</strain>
        <strain evidence="26 39">AM50-4</strain>
        <strain evidence="24 37">OM07-9</strain>
        <strain evidence="23 36">TF09-22</strain>
        <strain evidence="22 35">TM04-30</strain>
        <strain evidence="21 38">TM10-17</strain>
    </source>
</reference>
<dbReference type="EMBL" id="QRZC01000012">
    <property type="protein sequence ID" value="RGV41828.1"/>
    <property type="molecule type" value="Genomic_DNA"/>
</dbReference>
<dbReference type="EMBL" id="BQNL01000001">
    <property type="protein sequence ID" value="GKH13136.1"/>
    <property type="molecule type" value="Genomic_DNA"/>
</dbReference>
<proteinExistence type="predicted"/>
<evidence type="ECO:0000313" key="10">
    <source>
        <dbReference type="EMBL" id="KAB4186218.1"/>
    </source>
</evidence>
<dbReference type="EMBL" id="JAQNQY010000007">
    <property type="protein sequence ID" value="MDC1752403.1"/>
    <property type="molecule type" value="Genomic_DNA"/>
</dbReference>
<dbReference type="Gene3D" id="1.10.10.1150">
    <property type="entry name" value="Coenzyme PQQ synthesis protein D (PqqD)"/>
    <property type="match status" value="1"/>
</dbReference>
<evidence type="ECO:0000313" key="9">
    <source>
        <dbReference type="EMBL" id="KAB4181900.1"/>
    </source>
</evidence>
<evidence type="ECO:0000313" key="37">
    <source>
        <dbReference type="Proteomes" id="UP000261295"/>
    </source>
</evidence>
<dbReference type="Proteomes" id="UP000186549">
    <property type="component" value="Unassembled WGS sequence"/>
</dbReference>
<evidence type="ECO:0000313" key="17">
    <source>
        <dbReference type="EMBL" id="MDC1881271.1"/>
    </source>
</evidence>
<evidence type="ECO:0000313" key="5">
    <source>
        <dbReference type="EMBL" id="KAB4088138.1"/>
    </source>
</evidence>
<dbReference type="EMBL" id="CYZF01000001">
    <property type="protein sequence ID" value="CUN59196.1"/>
    <property type="molecule type" value="Genomic_DNA"/>
</dbReference>
<reference evidence="30 31" key="1">
    <citation type="submission" date="2015-09" db="EMBL/GenBank/DDBJ databases">
        <authorList>
            <consortium name="Pathogen Informatics"/>
        </authorList>
    </citation>
    <scope>NUCLEOTIDE SEQUENCE [LARGE SCALE GENOMIC DNA]</scope>
    <source>
        <strain evidence="1 30">2789STDY5608791</strain>
        <strain evidence="2 31">2789STDY5834847</strain>
        <strain evidence="3 32">2789STDY5834942</strain>
    </source>
</reference>
<dbReference type="Proteomes" id="UP000438773">
    <property type="component" value="Unassembled WGS sequence"/>
</dbReference>
<dbReference type="Proteomes" id="UP000283766">
    <property type="component" value="Unassembled WGS sequence"/>
</dbReference>
<evidence type="ECO:0000313" key="53">
    <source>
        <dbReference type="Proteomes" id="UP000487989"/>
    </source>
</evidence>
<dbReference type="InterPro" id="IPR041881">
    <property type="entry name" value="PqqD_sf"/>
</dbReference>
<dbReference type="Proteomes" id="UP000260844">
    <property type="component" value="Unassembled WGS sequence"/>
</dbReference>
<dbReference type="Proteomes" id="UP000284514">
    <property type="component" value="Unassembled WGS sequence"/>
</dbReference>
<evidence type="ECO:0000313" key="40">
    <source>
        <dbReference type="Proteomes" id="UP000283766"/>
    </source>
</evidence>
<dbReference type="EMBL" id="WCTL01000002">
    <property type="protein sequence ID" value="KAB4240389.1"/>
    <property type="molecule type" value="Genomic_DNA"/>
</dbReference>
<evidence type="ECO:0000313" key="41">
    <source>
        <dbReference type="Proteomes" id="UP000284514"/>
    </source>
</evidence>
<dbReference type="EMBL" id="WCUR01000021">
    <property type="protein sequence ID" value="KAB4117095.1"/>
    <property type="molecule type" value="Genomic_DNA"/>
</dbReference>
<evidence type="ECO:0000313" key="36">
    <source>
        <dbReference type="Proteomes" id="UP000260874"/>
    </source>
</evidence>
<dbReference type="EMBL" id="QSRB01000004">
    <property type="protein sequence ID" value="RGK87032.1"/>
    <property type="molecule type" value="Genomic_DNA"/>
</dbReference>
<dbReference type="Proteomes" id="UP000196329">
    <property type="component" value="Unassembled WGS sequence"/>
</dbReference>
<evidence type="ECO:0000313" key="31">
    <source>
        <dbReference type="Proteomes" id="UP000095614"/>
    </source>
</evidence>
<dbReference type="Pfam" id="PF05402">
    <property type="entry name" value="PqqD"/>
    <property type="match status" value="1"/>
</dbReference>
<evidence type="ECO:0000313" key="23">
    <source>
        <dbReference type="EMBL" id="RGK87032.1"/>
    </source>
</evidence>
<dbReference type="EMBL" id="CZBF01000009">
    <property type="protein sequence ID" value="CUQ29454.1"/>
    <property type="molecule type" value="Genomic_DNA"/>
</dbReference>
<evidence type="ECO:0000313" key="30">
    <source>
        <dbReference type="Proteomes" id="UP000095419"/>
    </source>
</evidence>
<dbReference type="EMBL" id="WCTR01000011">
    <property type="protein sequence ID" value="KAB4210955.1"/>
    <property type="molecule type" value="Genomic_DNA"/>
</dbReference>
<evidence type="ECO:0000313" key="13">
    <source>
        <dbReference type="EMBL" id="KAB4240389.1"/>
    </source>
</evidence>
<dbReference type="Proteomes" id="UP000431575">
    <property type="component" value="Unassembled WGS sequence"/>
</dbReference>
<dbReference type="RefSeq" id="WP_005834925.1">
    <property type="nucleotide sequence ID" value="NZ_BQNL01000001.1"/>
</dbReference>
<evidence type="ECO:0000313" key="50">
    <source>
        <dbReference type="Proteomes" id="UP000462376"/>
    </source>
</evidence>
<dbReference type="EMBL" id="JAQNSG010000013">
    <property type="protein sequence ID" value="MDC1881271.1"/>
    <property type="molecule type" value="Genomic_DNA"/>
</dbReference>
<evidence type="ECO:0000313" key="22">
    <source>
        <dbReference type="EMBL" id="RGJ91004.1"/>
    </source>
</evidence>
<evidence type="ECO:0000313" key="29">
    <source>
        <dbReference type="EMBL" id="RHH27059.1"/>
    </source>
</evidence>
<dbReference type="Proteomes" id="UP001214113">
    <property type="component" value="Unassembled WGS sequence"/>
</dbReference>
<evidence type="ECO:0000313" key="3">
    <source>
        <dbReference type="EMBL" id="CUQ29454.1"/>
    </source>
</evidence>
<reference evidence="19 33" key="2">
    <citation type="journal article" date="2016" name="Nat. Biotechnol.">
        <title>Measurement of bacterial replication rates in microbial communities.</title>
        <authorList>
            <person name="Brown C.T."/>
            <person name="Olm M.R."/>
            <person name="Thomas B.C."/>
            <person name="Banfield J.F."/>
        </authorList>
    </citation>
    <scope>NUCLEOTIDE SEQUENCE [LARGE SCALE GENOMIC DNA]</scope>
    <source>
        <strain evidence="19">45_41</strain>
    </source>
</reference>
<dbReference type="Proteomes" id="UP001222603">
    <property type="component" value="Unassembled WGS sequence"/>
</dbReference>
<dbReference type="InterPro" id="IPR008792">
    <property type="entry name" value="PQQD"/>
</dbReference>
<dbReference type="PATRIC" id="fig|820.27.peg.719"/>
<evidence type="ECO:0000313" key="33">
    <source>
        <dbReference type="Proteomes" id="UP000186549"/>
    </source>
</evidence>
<dbReference type="EMBL" id="NFHS01000010">
    <property type="protein sequence ID" value="OUN52704.1"/>
    <property type="molecule type" value="Genomic_DNA"/>
</dbReference>
<dbReference type="EMBL" id="QRJL01000014">
    <property type="protein sequence ID" value="RHH27059.1"/>
    <property type="molecule type" value="Genomic_DNA"/>
</dbReference>
<dbReference type="EMBL" id="MNQU01000158">
    <property type="protein sequence ID" value="OKZ35769.1"/>
    <property type="molecule type" value="Genomic_DNA"/>
</dbReference>
<reference evidence="20" key="4">
    <citation type="journal article" date="2018" name="BMC Genomics">
        <title>Whole genome sequencing and function prediction of 133 gut anaerobes isolated from chicken caecum in pure cultures.</title>
        <authorList>
            <person name="Medvecky M."/>
            <person name="Cejkova D."/>
            <person name="Polansky O."/>
            <person name="Karasova D."/>
            <person name="Kubasova T."/>
            <person name="Cizek A."/>
            <person name="Rychlik I."/>
        </authorList>
    </citation>
    <scope>NUCLEOTIDE SEQUENCE</scope>
    <source>
        <strain evidence="20">An67</strain>
    </source>
</reference>
<dbReference type="Proteomes" id="UP000441711">
    <property type="component" value="Unassembled WGS sequence"/>
</dbReference>
<gene>
    <name evidence="20" type="ORF">B5G17_16710</name>
    <name evidence="19" type="ORF">BHV79_05850</name>
    <name evidence="4" type="ORF">CE91St12_13460</name>
    <name evidence="29" type="ORF">DW216_18115</name>
    <name evidence="28" type="ORF">DW729_15015</name>
    <name evidence="27" type="ORF">DW831_13280</name>
    <name evidence="26" type="ORF">DW988_18655</name>
    <name evidence="25" type="ORF">DWW14_10565</name>
    <name evidence="24" type="ORF">DXC07_10260</name>
    <name evidence="23" type="ORF">DXC91_07650</name>
    <name evidence="22" type="ORF">DXD40_15875</name>
    <name evidence="21" type="ORF">DXD90_14410</name>
    <name evidence="1" type="ORF">ERS417307_00357</name>
    <name evidence="2" type="ORF">ERS852462_00426</name>
    <name evidence="3" type="ORF">ERS852554_03858</name>
    <name evidence="12" type="ORF">GAP41_17490</name>
    <name evidence="13" type="ORF">GAP47_04370</name>
    <name evidence="14" type="ORF">GAP48_09020</name>
    <name evidence="11" type="ORF">GAP55_15390</name>
    <name evidence="10" type="ORF">GAQ34_07665</name>
    <name evidence="9" type="ORF">GAQ44_14855</name>
    <name evidence="5" type="ORF">GAQ56_18085</name>
    <name evidence="6" type="ORF">GAQ70_18185</name>
    <name evidence="7" type="ORF">GAQ72_08680</name>
    <name evidence="8" type="ORF">GAQ75_01795</name>
    <name evidence="15" type="ORF">POY80_08100</name>
    <name evidence="18" type="ORF">POZ10_05735</name>
    <name evidence="16" type="ORF">POZ22_13810</name>
    <name evidence="17" type="ORF">POZ24_14730</name>
</gene>
<dbReference type="AlphaFoldDB" id="A0A139KG66"/>
<dbReference type="OrthoDB" id="9795908at2"/>
<dbReference type="Proteomes" id="UP000095614">
    <property type="component" value="Unassembled WGS sequence"/>
</dbReference>
<evidence type="ECO:0000313" key="48">
    <source>
        <dbReference type="Proteomes" id="UP000441711"/>
    </source>
</evidence>
<reference evidence="15" key="8">
    <citation type="submission" date="2022-10" db="EMBL/GenBank/DDBJ databases">
        <title>Human gut microbiome strain richness.</title>
        <authorList>
            <person name="Chen-Liaw A."/>
        </authorList>
    </citation>
    <scope>NUCLEOTIDE SEQUENCE</scope>
    <source>
        <strain evidence="18">1001713st1_F9_1001713B170221_170320</strain>
        <strain evidence="17">1001713st2_A4_1001713B170214_170313</strain>
        <strain evidence="15">A1_m1001262Bd0_191120</strain>
        <strain evidence="16">BSD2780061687st1_G10_BSD2780061687b_171204</strain>
    </source>
</reference>
<dbReference type="Proteomes" id="UP000263754">
    <property type="component" value="Unassembled WGS sequence"/>
</dbReference>
<evidence type="ECO:0000313" key="18">
    <source>
        <dbReference type="EMBL" id="MDC1900118.1"/>
    </source>
</evidence>
<dbReference type="EMBL" id="QSKL01000017">
    <property type="protein sequence ID" value="RHE58012.1"/>
    <property type="molecule type" value="Genomic_DNA"/>
</dbReference>
<dbReference type="EMBL" id="WCUV01000015">
    <property type="protein sequence ID" value="KAB4088138.1"/>
    <property type="molecule type" value="Genomic_DNA"/>
</dbReference>
<evidence type="ECO:0000313" key="6">
    <source>
        <dbReference type="EMBL" id="KAB4106371.1"/>
    </source>
</evidence>
<evidence type="ECO:0000313" key="34">
    <source>
        <dbReference type="Proteomes" id="UP000196329"/>
    </source>
</evidence>
<evidence type="ECO:0000313" key="16">
    <source>
        <dbReference type="EMBL" id="MDC1855850.1"/>
    </source>
</evidence>
<evidence type="ECO:0000313" key="52">
    <source>
        <dbReference type="Proteomes" id="UP000487221"/>
    </source>
</evidence>
<evidence type="ECO:0000313" key="42">
    <source>
        <dbReference type="Proteomes" id="UP000284640"/>
    </source>
</evidence>
<evidence type="ECO:0000313" key="19">
    <source>
        <dbReference type="EMBL" id="OKZ35769.1"/>
    </source>
</evidence>
<evidence type="ECO:0000313" key="44">
    <source>
        <dbReference type="Proteomes" id="UP000431575"/>
    </source>
</evidence>
<evidence type="ECO:0000313" key="2">
    <source>
        <dbReference type="EMBL" id="CUO43651.1"/>
    </source>
</evidence>
<evidence type="ECO:0000313" key="11">
    <source>
        <dbReference type="EMBL" id="KAB4210955.1"/>
    </source>
</evidence>
<evidence type="ECO:0000313" key="39">
    <source>
        <dbReference type="Proteomes" id="UP000283684"/>
    </source>
</evidence>
<dbReference type="EMBL" id="CZAF01000001">
    <property type="protein sequence ID" value="CUO43651.1"/>
    <property type="molecule type" value="Genomic_DNA"/>
</dbReference>
<evidence type="ECO:0000313" key="25">
    <source>
        <dbReference type="EMBL" id="RGV41828.1"/>
    </source>
</evidence>
<reference evidence="44 45" key="6">
    <citation type="journal article" date="2019" name="Nat. Med.">
        <title>A library of human gut bacterial isolates paired with longitudinal multiomics data enables mechanistic microbiome research.</title>
        <authorList>
            <person name="Poyet M."/>
            <person name="Groussin M."/>
            <person name="Gibbons S.M."/>
            <person name="Avila-Pacheco J."/>
            <person name="Jiang X."/>
            <person name="Kearney S.M."/>
            <person name="Perrotta A.R."/>
            <person name="Berdy B."/>
            <person name="Zhao S."/>
            <person name="Lieberman T.D."/>
            <person name="Swanson P.K."/>
            <person name="Smith M."/>
            <person name="Roesemann S."/>
            <person name="Alexander J.E."/>
            <person name="Rich S.A."/>
            <person name="Livny J."/>
            <person name="Vlamakis H."/>
            <person name="Clish C."/>
            <person name="Bullock K."/>
            <person name="Deik A."/>
            <person name="Scott J."/>
            <person name="Pierce K.A."/>
            <person name="Xavier R.J."/>
            <person name="Alm E.J."/>
        </authorList>
    </citation>
    <scope>NUCLEOTIDE SEQUENCE [LARGE SCALE GENOMIC DNA]</scope>
    <source>
        <strain evidence="11 51">BIOML-A11</strain>
        <strain evidence="9 52">BIOML-A19</strain>
        <strain evidence="10 49">BIOML-A21</strain>
        <strain evidence="14 53">BIOML-A3</strain>
        <strain evidence="6 48">BIOML-A36</strain>
        <strain evidence="8 47">BIOML-A37</strain>
        <strain evidence="7 46">BIOML-A38</strain>
        <strain evidence="5 45">BIOML-A42</strain>
        <strain evidence="13 50">BIOML-A5</strain>
        <strain evidence="12 44">BIOML-A6</strain>
    </source>
</reference>
<dbReference type="EMBL" id="QSTL01000008">
    <property type="protein sequence ID" value="RGM55507.1"/>
    <property type="molecule type" value="Genomic_DNA"/>
</dbReference>
<dbReference type="Proteomes" id="UP000466952">
    <property type="component" value="Unassembled WGS sequence"/>
</dbReference>
<dbReference type="EMBL" id="WCUP01000014">
    <property type="protein sequence ID" value="KAB4106371.1"/>
    <property type="molecule type" value="Genomic_DNA"/>
</dbReference>
<evidence type="ECO:0000313" key="21">
    <source>
        <dbReference type="EMBL" id="RGI73892.1"/>
    </source>
</evidence>
<dbReference type="EMBL" id="WCTY01000028">
    <property type="protein sequence ID" value="KAB4181900.1"/>
    <property type="molecule type" value="Genomic_DNA"/>
</dbReference>
<dbReference type="Proteomes" id="UP000462376">
    <property type="component" value="Unassembled WGS sequence"/>
</dbReference>
<evidence type="ECO:0000313" key="35">
    <source>
        <dbReference type="Proteomes" id="UP000260844"/>
    </source>
</evidence>
<dbReference type="EMBL" id="WCTM01000012">
    <property type="protein sequence ID" value="KAB4238944.1"/>
    <property type="molecule type" value="Genomic_DNA"/>
</dbReference>
<dbReference type="EMBL" id="WCTJ01000012">
    <property type="protein sequence ID" value="KAB4254903.1"/>
    <property type="molecule type" value="Genomic_DNA"/>
</dbReference>
<evidence type="ECO:0000313" key="7">
    <source>
        <dbReference type="EMBL" id="KAB4117095.1"/>
    </source>
</evidence>
<dbReference type="Proteomes" id="UP000261295">
    <property type="component" value="Unassembled WGS sequence"/>
</dbReference>
<evidence type="ECO:0000313" key="49">
    <source>
        <dbReference type="Proteomes" id="UP000442334"/>
    </source>
</evidence>
<dbReference type="Proteomes" id="UP000487221">
    <property type="component" value="Unassembled WGS sequence"/>
</dbReference>
<dbReference type="EMBL" id="WCUQ01000001">
    <property type="protein sequence ID" value="KAB4129037.1"/>
    <property type="molecule type" value="Genomic_DNA"/>
</dbReference>
<evidence type="ECO:0000313" key="27">
    <source>
        <dbReference type="EMBL" id="RHC72754.1"/>
    </source>
</evidence>
<evidence type="ECO:0000313" key="38">
    <source>
        <dbReference type="Proteomes" id="UP000263754"/>
    </source>
</evidence>
<evidence type="ECO:0000313" key="32">
    <source>
        <dbReference type="Proteomes" id="UP000095788"/>
    </source>
</evidence>
<sequence>MKIKQGFILHRIGDDYIIMQDGSSNVDFSKVISLNQTSAMLWQEIENKEFDTDSVTEALTSRYDVDNESARRDAQKFIDSLDREGIIE</sequence>
<evidence type="ECO:0000313" key="14">
    <source>
        <dbReference type="EMBL" id="KAB4254903.1"/>
    </source>
</evidence>
<evidence type="ECO:0000313" key="43">
    <source>
        <dbReference type="Proteomes" id="UP000285343"/>
    </source>
</evidence>
<dbReference type="Proteomes" id="UP000095419">
    <property type="component" value="Unassembled WGS sequence"/>
</dbReference>
<reference evidence="4" key="7">
    <citation type="submission" date="2022-01" db="EMBL/GenBank/DDBJ databases">
        <title>Novel bile acid biosynthetic pathways are enriched in the microbiome of centenarians.</title>
        <authorList>
            <person name="Sato Y."/>
            <person name="Atarashi K."/>
            <person name="Plichta R.D."/>
            <person name="Arai Y."/>
            <person name="Sasajima S."/>
            <person name="Kearney M.S."/>
            <person name="Suda W."/>
            <person name="Takeshita K."/>
            <person name="Sasaki T."/>
            <person name="Okamoto S."/>
            <person name="Skelly N.A."/>
            <person name="Okamura Y."/>
            <person name="Vlamakis H."/>
            <person name="Li Y."/>
            <person name="Tanoue T."/>
            <person name="Takei H."/>
            <person name="Nittono H."/>
            <person name="Narushima S."/>
            <person name="Irie J."/>
            <person name="Itoh H."/>
            <person name="Moriya K."/>
            <person name="Sugiura Y."/>
            <person name="Suematsu M."/>
            <person name="Moritoki N."/>
            <person name="Shibata S."/>
            <person name="Littman R.D."/>
            <person name="Fischbach A.M."/>
            <person name="Uwamino Y."/>
            <person name="Inoue T."/>
            <person name="Honda A."/>
            <person name="Hattori M."/>
            <person name="Murai T."/>
            <person name="Xavier J.R."/>
            <person name="Hirose N."/>
            <person name="Honda K."/>
        </authorList>
    </citation>
    <scope>NUCLEOTIDE SEQUENCE</scope>
    <source>
        <strain evidence="4">CE91-St12</strain>
    </source>
</reference>
<dbReference type="Proteomes" id="UP000434462">
    <property type="component" value="Unassembled WGS sequence"/>
</dbReference>
<organism evidence="11 51">
    <name type="scientific">Bacteroides uniformis</name>
    <dbReference type="NCBI Taxonomy" id="820"/>
    <lineage>
        <taxon>Bacteria</taxon>
        <taxon>Pseudomonadati</taxon>
        <taxon>Bacteroidota</taxon>
        <taxon>Bacteroidia</taxon>
        <taxon>Bacteroidales</taxon>
        <taxon>Bacteroidaceae</taxon>
        <taxon>Bacteroides</taxon>
    </lineage>
</organism>
<dbReference type="EMBL" id="QSOF01000021">
    <property type="protein sequence ID" value="RGI73892.1"/>
    <property type="molecule type" value="Genomic_DNA"/>
</dbReference>
<dbReference type="Proteomes" id="UP000283684">
    <property type="component" value="Unassembled WGS sequence"/>
</dbReference>
<evidence type="ECO:0000313" key="26">
    <source>
        <dbReference type="EMBL" id="RGZ44681.1"/>
    </source>
</evidence>
<dbReference type="Proteomes" id="UP001055048">
    <property type="component" value="Unassembled WGS sequence"/>
</dbReference>
<dbReference type="Proteomes" id="UP001213309">
    <property type="component" value="Unassembled WGS sequence"/>
</dbReference>